<organism evidence="1">
    <name type="scientific">Amphimedon queenslandica</name>
    <name type="common">Sponge</name>
    <dbReference type="NCBI Taxonomy" id="400682"/>
    <lineage>
        <taxon>Eukaryota</taxon>
        <taxon>Metazoa</taxon>
        <taxon>Porifera</taxon>
        <taxon>Demospongiae</taxon>
        <taxon>Heteroscleromorpha</taxon>
        <taxon>Haplosclerida</taxon>
        <taxon>Niphatidae</taxon>
        <taxon>Amphimedon</taxon>
    </lineage>
</organism>
<dbReference type="InParanoid" id="A0A1X7SN57"/>
<proteinExistence type="predicted"/>
<dbReference type="EnsemblMetazoa" id="Aqu2.1.03518_001">
    <property type="protein sequence ID" value="Aqu2.1.03518_001"/>
    <property type="gene ID" value="Aqu2.1.03518"/>
</dbReference>
<reference evidence="1" key="1">
    <citation type="submission" date="2017-05" db="UniProtKB">
        <authorList>
            <consortium name="EnsemblMetazoa"/>
        </authorList>
    </citation>
    <scope>IDENTIFICATION</scope>
</reference>
<sequence length="50" mass="5830">MSLKSVSRYSVLAERNHHIQDSFMALHHLYPLPTVLFIILNYKKHNGCCC</sequence>
<protein>
    <submittedName>
        <fullName evidence="1">Uncharacterized protein</fullName>
    </submittedName>
</protein>
<accession>A0A1X7SN57</accession>
<dbReference type="AlphaFoldDB" id="A0A1X7SN57"/>
<name>A0A1X7SN57_AMPQE</name>
<evidence type="ECO:0000313" key="1">
    <source>
        <dbReference type="EnsemblMetazoa" id="Aqu2.1.03518_001"/>
    </source>
</evidence>